<gene>
    <name evidence="2" type="primary">PLESTMB000620</name>
    <name evidence="2" type="ORF">PLESTB_001770100</name>
</gene>
<sequence>APRRTAGPSGNAETHSGGIRKNCDADLSLKPGNVNKPFAPLLGFFTAMASMMEVEVS</sequence>
<reference evidence="2 3" key="1">
    <citation type="journal article" date="2023" name="Commun. Biol.">
        <title>Reorganization of the ancestral sex-determining regions during the evolution of trioecy in Pleodorina starrii.</title>
        <authorList>
            <person name="Takahashi K."/>
            <person name="Suzuki S."/>
            <person name="Kawai-Toyooka H."/>
            <person name="Yamamoto K."/>
            <person name="Hamaji T."/>
            <person name="Ootsuki R."/>
            <person name="Yamaguchi H."/>
            <person name="Kawachi M."/>
            <person name="Higashiyama T."/>
            <person name="Nozaki H."/>
        </authorList>
    </citation>
    <scope>NUCLEOTIDE SEQUENCE [LARGE SCALE GENOMIC DNA]</scope>
    <source>
        <strain evidence="2 3">NIES-4479</strain>
    </source>
</reference>
<dbReference type="Proteomes" id="UP001165080">
    <property type="component" value="Unassembled WGS sequence"/>
</dbReference>
<accession>A0A9W6C0L8</accession>
<comment type="caution">
    <text evidence="2">The sequence shown here is derived from an EMBL/GenBank/DDBJ whole genome shotgun (WGS) entry which is preliminary data.</text>
</comment>
<proteinExistence type="predicted"/>
<dbReference type="AlphaFoldDB" id="A0A9W6C0L8"/>
<name>A0A9W6C0L8_9CHLO</name>
<evidence type="ECO:0000256" key="1">
    <source>
        <dbReference type="SAM" id="MobiDB-lite"/>
    </source>
</evidence>
<dbReference type="EMBL" id="BRXU01000048">
    <property type="protein sequence ID" value="GLC61563.1"/>
    <property type="molecule type" value="Genomic_DNA"/>
</dbReference>
<evidence type="ECO:0000313" key="3">
    <source>
        <dbReference type="Proteomes" id="UP001165080"/>
    </source>
</evidence>
<feature type="non-terminal residue" evidence="2">
    <location>
        <position position="1"/>
    </location>
</feature>
<keyword evidence="3" id="KW-1185">Reference proteome</keyword>
<feature type="region of interest" description="Disordered" evidence="1">
    <location>
        <begin position="1"/>
        <end position="21"/>
    </location>
</feature>
<organism evidence="2 3">
    <name type="scientific">Pleodorina starrii</name>
    <dbReference type="NCBI Taxonomy" id="330485"/>
    <lineage>
        <taxon>Eukaryota</taxon>
        <taxon>Viridiplantae</taxon>
        <taxon>Chlorophyta</taxon>
        <taxon>core chlorophytes</taxon>
        <taxon>Chlorophyceae</taxon>
        <taxon>CS clade</taxon>
        <taxon>Chlamydomonadales</taxon>
        <taxon>Volvocaceae</taxon>
        <taxon>Pleodorina</taxon>
    </lineage>
</organism>
<protein>
    <submittedName>
        <fullName evidence="2">Uncharacterized protein</fullName>
    </submittedName>
</protein>
<evidence type="ECO:0000313" key="2">
    <source>
        <dbReference type="EMBL" id="GLC61563.1"/>
    </source>
</evidence>